<dbReference type="Gene3D" id="3.50.50.60">
    <property type="entry name" value="FAD/NAD(P)-binding domain"/>
    <property type="match status" value="1"/>
</dbReference>
<name>A0AAE3YNB3_9ACTN</name>
<gene>
    <name evidence="4" type="ORF">J2S41_003742</name>
</gene>
<evidence type="ECO:0000256" key="1">
    <source>
        <dbReference type="ARBA" id="ARBA00023002"/>
    </source>
</evidence>
<evidence type="ECO:0000256" key="3">
    <source>
        <dbReference type="ARBA" id="ARBA00038396"/>
    </source>
</evidence>
<dbReference type="InterPro" id="IPR036188">
    <property type="entry name" value="FAD/NAD-bd_sf"/>
</dbReference>
<accession>A0AAE3YNB3</accession>
<protein>
    <submittedName>
        <fullName evidence="4">Halogenation protein CepH</fullName>
    </submittedName>
</protein>
<comment type="similarity">
    <text evidence="3">Belongs to the flavin-dependent halogenase family. Bacterial tryptophan halogenase subfamily.</text>
</comment>
<keyword evidence="5" id="KW-1185">Reference proteome</keyword>
<dbReference type="SUPFAM" id="SSF51905">
    <property type="entry name" value="FAD/NAD(P)-binding domain"/>
    <property type="match status" value="1"/>
</dbReference>
<dbReference type="Pfam" id="PF04820">
    <property type="entry name" value="Trp_halogenase"/>
    <property type="match status" value="2"/>
</dbReference>
<sequence>MPVEEFDVVVAGGGPAGATVATLVAMDGHRVLLLEKEVFPRYRLGETLPPATVHGVCRMLGLTGELAASDFTVSRGGAFRWGTDPEPWTYSFADSPRLTAQTSFGYQVQRARFDEMLLRNARRRGVEVREGCTATGVTEGDGRASGLRYTGPDGAGRAVRARFVVDATGGEGPLDAGVGAVRPHPGLPRGTAVSGYFGRCPEPAPYEGNLIAAFGGGWFWYTQIIGGLCSVGAVLPPGSAVPAEGDREAFFAALIAECPVVARLLAEASRVRAGGYGRLRVTEVSSYERTSFWRPGVILAGDAACAVDPVLSSGVHLATYGAVLAARSVGGVLAGGVDEKTALTEFETRYRREYAAVTGVLASFHGTDAPADSYFQRAREVTNSEHAAAESFVDLIAGVSSGADSPLFDHKE</sequence>
<dbReference type="GO" id="GO:0004497">
    <property type="term" value="F:monooxygenase activity"/>
    <property type="evidence" value="ECO:0007669"/>
    <property type="project" value="UniProtKB-KW"/>
</dbReference>
<comment type="caution">
    <text evidence="4">The sequence shown here is derived from an EMBL/GenBank/DDBJ whole genome shotgun (WGS) entry which is preliminary data.</text>
</comment>
<dbReference type="PRINTS" id="PR00420">
    <property type="entry name" value="RNGMNOXGNASE"/>
</dbReference>
<evidence type="ECO:0000256" key="2">
    <source>
        <dbReference type="ARBA" id="ARBA00023033"/>
    </source>
</evidence>
<dbReference type="InterPro" id="IPR006905">
    <property type="entry name" value="Flavin_halogenase"/>
</dbReference>
<reference evidence="4" key="1">
    <citation type="submission" date="2023-07" db="EMBL/GenBank/DDBJ databases">
        <title>Sequencing the genomes of 1000 actinobacteria strains.</title>
        <authorList>
            <person name="Klenk H.-P."/>
        </authorList>
    </citation>
    <scope>NUCLEOTIDE SEQUENCE</scope>
    <source>
        <strain evidence="4">DSM 44707</strain>
    </source>
</reference>
<proteinExistence type="inferred from homology"/>
<dbReference type="Gene3D" id="3.30.9.100">
    <property type="match status" value="1"/>
</dbReference>
<dbReference type="AlphaFoldDB" id="A0AAE3YNB3"/>
<evidence type="ECO:0000313" key="5">
    <source>
        <dbReference type="Proteomes" id="UP001183643"/>
    </source>
</evidence>
<evidence type="ECO:0000313" key="4">
    <source>
        <dbReference type="EMBL" id="MDR7276964.1"/>
    </source>
</evidence>
<dbReference type="PANTHER" id="PTHR43747:SF5">
    <property type="entry name" value="FAD-BINDING DOMAIN-CONTAINING PROTEIN"/>
    <property type="match status" value="1"/>
</dbReference>
<keyword evidence="2" id="KW-0503">Monooxygenase</keyword>
<keyword evidence="1" id="KW-0560">Oxidoreductase</keyword>
<dbReference type="Proteomes" id="UP001183643">
    <property type="component" value="Unassembled WGS sequence"/>
</dbReference>
<dbReference type="EMBL" id="JAVDYB010000001">
    <property type="protein sequence ID" value="MDR7276964.1"/>
    <property type="molecule type" value="Genomic_DNA"/>
</dbReference>
<organism evidence="4 5">
    <name type="scientific">Catenuloplanes atrovinosus</name>
    <dbReference type="NCBI Taxonomy" id="137266"/>
    <lineage>
        <taxon>Bacteria</taxon>
        <taxon>Bacillati</taxon>
        <taxon>Actinomycetota</taxon>
        <taxon>Actinomycetes</taxon>
        <taxon>Micromonosporales</taxon>
        <taxon>Micromonosporaceae</taxon>
        <taxon>Catenuloplanes</taxon>
    </lineage>
</organism>
<dbReference type="InterPro" id="IPR050816">
    <property type="entry name" value="Flavin-dep_Halogenase_NPB"/>
</dbReference>
<dbReference type="PANTHER" id="PTHR43747">
    <property type="entry name" value="FAD-BINDING PROTEIN"/>
    <property type="match status" value="1"/>
</dbReference>